<dbReference type="RefSeq" id="WP_141784743.1">
    <property type="nucleotide sequence ID" value="NZ_BAAAIK010000002.1"/>
</dbReference>
<dbReference type="AlphaFoldDB" id="A0A542YRA9"/>
<feature type="compositionally biased region" description="Basic and acidic residues" evidence="1">
    <location>
        <begin position="12"/>
        <end position="22"/>
    </location>
</feature>
<organism evidence="2 3">
    <name type="scientific">Ornithinicoccus hortensis</name>
    <dbReference type="NCBI Taxonomy" id="82346"/>
    <lineage>
        <taxon>Bacteria</taxon>
        <taxon>Bacillati</taxon>
        <taxon>Actinomycetota</taxon>
        <taxon>Actinomycetes</taxon>
        <taxon>Micrococcales</taxon>
        <taxon>Intrasporangiaceae</taxon>
        <taxon>Ornithinicoccus</taxon>
    </lineage>
</organism>
<gene>
    <name evidence="2" type="ORF">FB467_1745</name>
</gene>
<proteinExistence type="predicted"/>
<sequence>MAEAAPESEEDDGRHVGSVEEEAHALVRAAAAWFGTQVGGKDTPADEATEQATSEESGPRYGGGRGAGAPDSRGAGTADSWGAGTADEQTAGEQHREQVLCTGCPWCRAKAAAGPIGSDTLDSLADLLASAAVSLRHFADSRRAGHERAEGPTGPGPESSPEEQAAGEQAEADRT</sequence>
<feature type="region of interest" description="Disordered" evidence="1">
    <location>
        <begin position="36"/>
        <end position="97"/>
    </location>
</feature>
<dbReference type="EMBL" id="VFOP01000001">
    <property type="protein sequence ID" value="TQL50632.1"/>
    <property type="molecule type" value="Genomic_DNA"/>
</dbReference>
<comment type="caution">
    <text evidence="2">The sequence shown here is derived from an EMBL/GenBank/DDBJ whole genome shotgun (WGS) entry which is preliminary data.</text>
</comment>
<feature type="compositionally biased region" description="Basic and acidic residues" evidence="1">
    <location>
        <begin position="140"/>
        <end position="150"/>
    </location>
</feature>
<feature type="compositionally biased region" description="Acidic residues" evidence="1">
    <location>
        <begin position="1"/>
        <end position="11"/>
    </location>
</feature>
<feature type="region of interest" description="Disordered" evidence="1">
    <location>
        <begin position="1"/>
        <end position="22"/>
    </location>
</feature>
<name>A0A542YRA9_9MICO</name>
<evidence type="ECO:0000256" key="1">
    <source>
        <dbReference type="SAM" id="MobiDB-lite"/>
    </source>
</evidence>
<feature type="compositionally biased region" description="Low complexity" evidence="1">
    <location>
        <begin position="156"/>
        <end position="169"/>
    </location>
</feature>
<reference evidence="2 3" key="1">
    <citation type="submission" date="2019-06" db="EMBL/GenBank/DDBJ databases">
        <title>Sequencing the genomes of 1000 actinobacteria strains.</title>
        <authorList>
            <person name="Klenk H.-P."/>
        </authorList>
    </citation>
    <scope>NUCLEOTIDE SEQUENCE [LARGE SCALE GENOMIC DNA]</scope>
    <source>
        <strain evidence="2 3">DSM 12335</strain>
    </source>
</reference>
<dbReference type="Proteomes" id="UP000319516">
    <property type="component" value="Unassembled WGS sequence"/>
</dbReference>
<evidence type="ECO:0000313" key="2">
    <source>
        <dbReference type="EMBL" id="TQL50632.1"/>
    </source>
</evidence>
<protein>
    <submittedName>
        <fullName evidence="2">Uncharacterized protein</fullName>
    </submittedName>
</protein>
<keyword evidence="3" id="KW-1185">Reference proteome</keyword>
<dbReference type="OrthoDB" id="10017641at2"/>
<feature type="region of interest" description="Disordered" evidence="1">
    <location>
        <begin position="140"/>
        <end position="175"/>
    </location>
</feature>
<accession>A0A542YRA9</accession>
<evidence type="ECO:0000313" key="3">
    <source>
        <dbReference type="Proteomes" id="UP000319516"/>
    </source>
</evidence>